<protein>
    <submittedName>
        <fullName evidence="1">Trimethylamine corrinoid protein 2</fullName>
    </submittedName>
</protein>
<dbReference type="Proteomes" id="UP000886796">
    <property type="component" value="Unassembled WGS sequence"/>
</dbReference>
<dbReference type="Gene3D" id="3.20.20.210">
    <property type="match status" value="1"/>
</dbReference>
<accession>A0A9D0Z2D5</accession>
<proteinExistence type="predicted"/>
<gene>
    <name evidence="1" type="ORF">IAB74_05630</name>
</gene>
<comment type="caution">
    <text evidence="1">The sequence shown here is derived from an EMBL/GenBank/DDBJ whole genome shotgun (WGS) entry which is preliminary data.</text>
</comment>
<dbReference type="AlphaFoldDB" id="A0A9D0Z2D5"/>
<organism evidence="1 2">
    <name type="scientific">Candidatus Faecousia excrementigallinarum</name>
    <dbReference type="NCBI Taxonomy" id="2840806"/>
    <lineage>
        <taxon>Bacteria</taxon>
        <taxon>Bacillati</taxon>
        <taxon>Bacillota</taxon>
        <taxon>Clostridia</taxon>
        <taxon>Eubacteriales</taxon>
        <taxon>Oscillospiraceae</taxon>
        <taxon>Faecousia</taxon>
    </lineage>
</organism>
<sequence>MIQPTLWKPDLPQALERLGAFWEREIVDRPCISIKAPKIPGANVSPFLNTREYHGDKAALVRHWTDPETICRERVEEMSQTFFGGEALPAVFQNYGTSGHCNYFGAQPEYGRDTIWFNPILPDTAPEGFRYQPERLRPHLEIAQRLVDEAEGRYFVGMPDSCGTLDAICHLCGTENVLMDLADDPDQVLEAIKIVNAGWKDSCQKFYDISREDCGGTVHAWMDLWAPGKLMQMQCDLSVMLSPAMYAQVVMPELEEQCAWLDYPVYHFDGAEQIRHLDMILSLPGLKAIQWTNVAGQPSPVHYLDTLQRIQKAGVGLIVMTPPEDLPKLLDSLSARGLYIHTEAESQQEAERLIAYTAAHFKA</sequence>
<reference evidence="1" key="2">
    <citation type="journal article" date="2021" name="PeerJ">
        <title>Extensive microbial diversity within the chicken gut microbiome revealed by metagenomics and culture.</title>
        <authorList>
            <person name="Gilroy R."/>
            <person name="Ravi A."/>
            <person name="Getino M."/>
            <person name="Pursley I."/>
            <person name="Horton D.L."/>
            <person name="Alikhan N.F."/>
            <person name="Baker D."/>
            <person name="Gharbi K."/>
            <person name="Hall N."/>
            <person name="Watson M."/>
            <person name="Adriaenssens E.M."/>
            <person name="Foster-Nyarko E."/>
            <person name="Jarju S."/>
            <person name="Secka A."/>
            <person name="Antonio M."/>
            <person name="Oren A."/>
            <person name="Chaudhuri R.R."/>
            <person name="La Ragione R."/>
            <person name="Hildebrand F."/>
            <person name="Pallen M.J."/>
        </authorList>
    </citation>
    <scope>NUCLEOTIDE SEQUENCE</scope>
    <source>
        <strain evidence="1">13361</strain>
    </source>
</reference>
<evidence type="ECO:0000313" key="1">
    <source>
        <dbReference type="EMBL" id="HIQ67967.1"/>
    </source>
</evidence>
<dbReference type="InterPro" id="IPR038071">
    <property type="entry name" value="UROD/MetE-like_sf"/>
</dbReference>
<reference evidence="1" key="1">
    <citation type="submission" date="2020-10" db="EMBL/GenBank/DDBJ databases">
        <authorList>
            <person name="Gilroy R."/>
        </authorList>
    </citation>
    <scope>NUCLEOTIDE SEQUENCE</scope>
    <source>
        <strain evidence="1">13361</strain>
    </source>
</reference>
<evidence type="ECO:0000313" key="2">
    <source>
        <dbReference type="Proteomes" id="UP000886796"/>
    </source>
</evidence>
<name>A0A9D0Z2D5_9FIRM</name>
<dbReference type="EMBL" id="DVFK01000080">
    <property type="protein sequence ID" value="HIQ67967.1"/>
    <property type="molecule type" value="Genomic_DNA"/>
</dbReference>